<feature type="transmembrane region" description="Helical" evidence="6">
    <location>
        <begin position="70"/>
        <end position="94"/>
    </location>
</feature>
<proteinExistence type="inferred from homology"/>
<sequence length="477" mass="52192">MLYPLSFSRNLLKNMETLGPKYYGILCGILVIFSLMRNIVECQMVPTDEPKTSESSVNDNAKTTSTGPTLAMSLGFGFLCVTLVNLSALLGVIFTLLKKYRFFPTLLSFMVATAVGSLLSTSIIVLVPEALELVGNANENHALGTNWYLPKAISVCAGVLFFYILEYMLRLLPSCFQGKQSKSNNQNGVDMEHIHDHHNHHHHHNNYGSYNHRKTPTVIAVECAGEDGDKDVPTPNHHHNQVKSKNKLEKVGDIISVHCETSNEGEMNHLPTYDELSTDLSNKPVNGEGLNLDSAIDLSLHTKKEDKTWAQRIRELEPVGWMIFIGDGAHNFMDGLSIGVGFSQSIGLGISLTLAVLCEEIPHELGDIAVLLRCGLTVPLAMAFNFASACTAYIGFFIGISVGELSDVAPYVFAVTAGFFLYIALADMLPEMRAMEDAKKAESGSGWGIFLTNLLGLLFGFGCIVTITFTSQYINIG</sequence>
<dbReference type="PANTHER" id="PTHR12191">
    <property type="entry name" value="SOLUTE CARRIER FAMILY 39"/>
    <property type="match status" value="1"/>
</dbReference>
<accession>A0AA85KCG5</accession>
<keyword evidence="7" id="KW-1185">Reference proteome</keyword>
<evidence type="ECO:0008006" key="9">
    <source>
        <dbReference type="Google" id="ProtNLM"/>
    </source>
</evidence>
<dbReference type="InterPro" id="IPR050799">
    <property type="entry name" value="ZIP_Transporter"/>
</dbReference>
<feature type="transmembrane region" description="Helical" evidence="6">
    <location>
        <begin position="147"/>
        <end position="169"/>
    </location>
</feature>
<protein>
    <recommendedName>
        <fullName evidence="9">Zinc transporter ZIP14</fullName>
    </recommendedName>
</protein>
<keyword evidence="5 6" id="KW-0472">Membrane</keyword>
<dbReference type="GO" id="GO:0030003">
    <property type="term" value="P:intracellular monoatomic cation homeostasis"/>
    <property type="evidence" value="ECO:0007669"/>
    <property type="project" value="TreeGrafter"/>
</dbReference>
<feature type="transmembrane region" description="Helical" evidence="6">
    <location>
        <begin position="380"/>
        <end position="402"/>
    </location>
</feature>
<reference evidence="8" key="2">
    <citation type="submission" date="2023-11" db="UniProtKB">
        <authorList>
            <consortium name="WormBaseParasite"/>
        </authorList>
    </citation>
    <scope>IDENTIFICATION</scope>
</reference>
<dbReference type="Pfam" id="PF02535">
    <property type="entry name" value="Zip"/>
    <property type="match status" value="1"/>
</dbReference>
<feature type="transmembrane region" description="Helical" evidence="6">
    <location>
        <begin position="450"/>
        <end position="474"/>
    </location>
</feature>
<feature type="transmembrane region" description="Helical" evidence="6">
    <location>
        <begin position="21"/>
        <end position="40"/>
    </location>
</feature>
<evidence type="ECO:0000256" key="6">
    <source>
        <dbReference type="SAM" id="Phobius"/>
    </source>
</evidence>
<dbReference type="GO" id="GO:0005886">
    <property type="term" value="C:plasma membrane"/>
    <property type="evidence" value="ECO:0007669"/>
    <property type="project" value="TreeGrafter"/>
</dbReference>
<dbReference type="GO" id="GO:0005385">
    <property type="term" value="F:zinc ion transmembrane transporter activity"/>
    <property type="evidence" value="ECO:0007669"/>
    <property type="project" value="TreeGrafter"/>
</dbReference>
<dbReference type="Proteomes" id="UP000050795">
    <property type="component" value="Unassembled WGS sequence"/>
</dbReference>
<comment type="similarity">
    <text evidence="2">Belongs to the ZIP transporter (TC 2.A.5) family.</text>
</comment>
<feature type="transmembrane region" description="Helical" evidence="6">
    <location>
        <begin position="408"/>
        <end position="429"/>
    </location>
</feature>
<evidence type="ECO:0000313" key="8">
    <source>
        <dbReference type="WBParaSite" id="TREG1_81350.1"/>
    </source>
</evidence>
<evidence type="ECO:0000256" key="4">
    <source>
        <dbReference type="ARBA" id="ARBA00022989"/>
    </source>
</evidence>
<evidence type="ECO:0000256" key="2">
    <source>
        <dbReference type="ARBA" id="ARBA00006939"/>
    </source>
</evidence>
<reference evidence="7" key="1">
    <citation type="submission" date="2022-06" db="EMBL/GenBank/DDBJ databases">
        <authorList>
            <person name="Berger JAMES D."/>
            <person name="Berger JAMES D."/>
        </authorList>
    </citation>
    <scope>NUCLEOTIDE SEQUENCE [LARGE SCALE GENOMIC DNA]</scope>
</reference>
<feature type="transmembrane region" description="Helical" evidence="6">
    <location>
        <begin position="106"/>
        <end position="127"/>
    </location>
</feature>
<evidence type="ECO:0000256" key="1">
    <source>
        <dbReference type="ARBA" id="ARBA00004141"/>
    </source>
</evidence>
<keyword evidence="3 6" id="KW-0812">Transmembrane</keyword>
<evidence type="ECO:0000256" key="3">
    <source>
        <dbReference type="ARBA" id="ARBA00022692"/>
    </source>
</evidence>
<evidence type="ECO:0000313" key="7">
    <source>
        <dbReference type="Proteomes" id="UP000050795"/>
    </source>
</evidence>
<evidence type="ECO:0000256" key="5">
    <source>
        <dbReference type="ARBA" id="ARBA00023136"/>
    </source>
</evidence>
<comment type="subcellular location">
    <subcellularLocation>
        <location evidence="1">Membrane</location>
        <topology evidence="1">Multi-pass membrane protein</topology>
    </subcellularLocation>
</comment>
<dbReference type="GO" id="GO:0071578">
    <property type="term" value="P:zinc ion import across plasma membrane"/>
    <property type="evidence" value="ECO:0007669"/>
    <property type="project" value="TreeGrafter"/>
</dbReference>
<dbReference type="GO" id="GO:0140410">
    <property type="term" value="F:monoatomic cation:bicarbonate symporter activity"/>
    <property type="evidence" value="ECO:0007669"/>
    <property type="project" value="TreeGrafter"/>
</dbReference>
<dbReference type="PANTHER" id="PTHR12191:SF37">
    <property type="entry name" value="ZINC TRANSPORTER FOI"/>
    <property type="match status" value="1"/>
</dbReference>
<keyword evidence="4 6" id="KW-1133">Transmembrane helix</keyword>
<name>A0AA85KCG5_TRIRE</name>
<dbReference type="AlphaFoldDB" id="A0AA85KCG5"/>
<dbReference type="InterPro" id="IPR003689">
    <property type="entry name" value="ZIP"/>
</dbReference>
<organism evidence="7 8">
    <name type="scientific">Trichobilharzia regenti</name>
    <name type="common">Nasal bird schistosome</name>
    <dbReference type="NCBI Taxonomy" id="157069"/>
    <lineage>
        <taxon>Eukaryota</taxon>
        <taxon>Metazoa</taxon>
        <taxon>Spiralia</taxon>
        <taxon>Lophotrochozoa</taxon>
        <taxon>Platyhelminthes</taxon>
        <taxon>Trematoda</taxon>
        <taxon>Digenea</taxon>
        <taxon>Strigeidida</taxon>
        <taxon>Schistosomatoidea</taxon>
        <taxon>Schistosomatidae</taxon>
        <taxon>Trichobilharzia</taxon>
    </lineage>
</organism>
<dbReference type="WBParaSite" id="TREG1_81350.1">
    <property type="protein sequence ID" value="TREG1_81350.1"/>
    <property type="gene ID" value="TREG1_81350"/>
</dbReference>